<dbReference type="PIRSF" id="PIRSF001771">
    <property type="entry name" value="Cyclin_A_B_D_E"/>
    <property type="match status" value="1"/>
</dbReference>
<dbReference type="GO" id="GO:0051726">
    <property type="term" value="P:regulation of cell cycle"/>
    <property type="evidence" value="ECO:0007669"/>
    <property type="project" value="UniProtKB-ARBA"/>
</dbReference>
<evidence type="ECO:0000259" key="7">
    <source>
        <dbReference type="SMART" id="SM01332"/>
    </source>
</evidence>
<dbReference type="CDD" id="cd20529">
    <property type="entry name" value="CYCLIN_CCNJ-like_rpt2"/>
    <property type="match status" value="1"/>
</dbReference>
<protein>
    <recommendedName>
        <fullName evidence="10">Cyclin D</fullName>
    </recommendedName>
</protein>
<dbReference type="RefSeq" id="XP_024083712.1">
    <property type="nucleotide sequence ID" value="XM_024227944.1"/>
</dbReference>
<dbReference type="GO" id="GO:0044772">
    <property type="term" value="P:mitotic cell cycle phase transition"/>
    <property type="evidence" value="ECO:0007669"/>
    <property type="project" value="InterPro"/>
</dbReference>
<dbReference type="Proteomes" id="UP000494040">
    <property type="component" value="Unassembled WGS sequence"/>
</dbReference>
<dbReference type="Pfam" id="PF00134">
    <property type="entry name" value="Cyclin_N"/>
    <property type="match status" value="1"/>
</dbReference>
<evidence type="ECO:0008006" key="10">
    <source>
        <dbReference type="Google" id="ProtNLM"/>
    </source>
</evidence>
<dbReference type="PANTHER" id="PTHR10177">
    <property type="entry name" value="CYCLINS"/>
    <property type="match status" value="1"/>
</dbReference>
<dbReference type="GeneID" id="106662030"/>
<dbReference type="InterPro" id="IPR036915">
    <property type="entry name" value="Cyclin-like_sf"/>
</dbReference>
<keyword evidence="3" id="KW-0131">Cell cycle</keyword>
<evidence type="ECO:0000256" key="2">
    <source>
        <dbReference type="ARBA" id="ARBA00023127"/>
    </source>
</evidence>
<dbReference type="InterPro" id="IPR039361">
    <property type="entry name" value="Cyclin"/>
</dbReference>
<keyword evidence="2 4" id="KW-0195">Cyclin</keyword>
<proteinExistence type="inferred from homology"/>
<sequence length="295" mass="33695">MWPNRKSLVFCRIEMDEIFSWCLTTPYTLDIHRNLKERELFGRNIKFQSPQLLHRPKLVDWLKTVSEKLKLSQVTLHLGIFLLDKFMDKHNILNSRLVPAAVVCLILAAKFEEEDVQVPKFTDIPSVLNITSTPSELIHLEAFVLQSLSWNISWPTVAHFAEFYSVFAVVKGDRDPTHKSSKNLTDAVRRTMREFIDLSLSVLSSEVGMLKYLASQVAAACLLAARLDHGIRPAWPDVMVALTGYSANNLRSCLALLTDIDINYPRKRKSEVNNESGYESGSPECKVSYKLQRRE</sequence>
<dbReference type="GO" id="GO:0051301">
    <property type="term" value="P:cell division"/>
    <property type="evidence" value="ECO:0007669"/>
    <property type="project" value="UniProtKB-KW"/>
</dbReference>
<keyword evidence="9" id="KW-1185">Reference proteome</keyword>
<dbReference type="CDD" id="cd20528">
    <property type="entry name" value="CYCLIN_CCNJ-like_rpt1"/>
    <property type="match status" value="1"/>
</dbReference>
<reference evidence="8" key="1">
    <citation type="submission" date="2022-01" db="UniProtKB">
        <authorList>
            <consortium name="EnsemblMetazoa"/>
        </authorList>
    </citation>
    <scope>IDENTIFICATION</scope>
</reference>
<dbReference type="CTD" id="38428"/>
<feature type="domain" description="Cyclin-like" evidence="6">
    <location>
        <begin position="60"/>
        <end position="146"/>
    </location>
</feature>
<dbReference type="InterPro" id="IPR013763">
    <property type="entry name" value="Cyclin-like_dom"/>
</dbReference>
<evidence type="ECO:0000313" key="9">
    <source>
        <dbReference type="Proteomes" id="UP000494040"/>
    </source>
</evidence>
<dbReference type="OrthoDB" id="285802at2759"/>
<evidence type="ECO:0000313" key="8">
    <source>
        <dbReference type="EnsemblMetazoa" id="XP_024083712.1"/>
    </source>
</evidence>
<feature type="domain" description="Cyclin-like" evidence="6">
    <location>
        <begin position="158"/>
        <end position="259"/>
    </location>
</feature>
<dbReference type="InterPro" id="IPR004367">
    <property type="entry name" value="Cyclin_C-dom"/>
</dbReference>
<dbReference type="Pfam" id="PF02984">
    <property type="entry name" value="Cyclin_C"/>
    <property type="match status" value="1"/>
</dbReference>
<dbReference type="SUPFAM" id="SSF47954">
    <property type="entry name" value="Cyclin-like"/>
    <property type="match status" value="2"/>
</dbReference>
<dbReference type="AlphaFoldDB" id="A0A8I6SJS9"/>
<evidence type="ECO:0000256" key="5">
    <source>
        <dbReference type="SAM" id="MobiDB-lite"/>
    </source>
</evidence>
<dbReference type="SMART" id="SM00385">
    <property type="entry name" value="CYCLIN"/>
    <property type="match status" value="2"/>
</dbReference>
<dbReference type="PROSITE" id="PS00292">
    <property type="entry name" value="CYCLINS"/>
    <property type="match status" value="1"/>
</dbReference>
<dbReference type="SMART" id="SM01332">
    <property type="entry name" value="Cyclin_C"/>
    <property type="match status" value="1"/>
</dbReference>
<keyword evidence="1" id="KW-0132">Cell division</keyword>
<evidence type="ECO:0000256" key="4">
    <source>
        <dbReference type="RuleBase" id="RU000383"/>
    </source>
</evidence>
<dbReference type="EnsemblMetazoa" id="XM_024227944.1">
    <property type="protein sequence ID" value="XP_024083712.1"/>
    <property type="gene ID" value="LOC106662030"/>
</dbReference>
<dbReference type="InterPro" id="IPR048258">
    <property type="entry name" value="Cyclins_cyclin-box"/>
</dbReference>
<accession>A0A8I6SJS9</accession>
<evidence type="ECO:0000256" key="1">
    <source>
        <dbReference type="ARBA" id="ARBA00022618"/>
    </source>
</evidence>
<organism evidence="8 9">
    <name type="scientific">Cimex lectularius</name>
    <name type="common">Bed bug</name>
    <name type="synonym">Acanthia lectularia</name>
    <dbReference type="NCBI Taxonomy" id="79782"/>
    <lineage>
        <taxon>Eukaryota</taxon>
        <taxon>Metazoa</taxon>
        <taxon>Ecdysozoa</taxon>
        <taxon>Arthropoda</taxon>
        <taxon>Hexapoda</taxon>
        <taxon>Insecta</taxon>
        <taxon>Pterygota</taxon>
        <taxon>Neoptera</taxon>
        <taxon>Paraneoptera</taxon>
        <taxon>Hemiptera</taxon>
        <taxon>Heteroptera</taxon>
        <taxon>Panheteroptera</taxon>
        <taxon>Cimicomorpha</taxon>
        <taxon>Cimicidae</taxon>
        <taxon>Cimex</taxon>
    </lineage>
</organism>
<name>A0A8I6SJS9_CIMLE</name>
<dbReference type="FunFam" id="1.10.472.10:FF:000010">
    <property type="entry name" value="G1/S-specific cyclin Cln1"/>
    <property type="match status" value="1"/>
</dbReference>
<feature type="region of interest" description="Disordered" evidence="5">
    <location>
        <begin position="271"/>
        <end position="295"/>
    </location>
</feature>
<dbReference type="InterPro" id="IPR046965">
    <property type="entry name" value="Cyclin_A/B-like"/>
</dbReference>
<comment type="similarity">
    <text evidence="4">Belongs to the cyclin family.</text>
</comment>
<dbReference type="GO" id="GO:0016538">
    <property type="term" value="F:cyclin-dependent protein serine/threonine kinase regulator activity"/>
    <property type="evidence" value="ECO:0007669"/>
    <property type="project" value="InterPro"/>
</dbReference>
<feature type="domain" description="Cyclin C-terminal" evidence="7">
    <location>
        <begin position="155"/>
        <end position="293"/>
    </location>
</feature>
<evidence type="ECO:0000259" key="6">
    <source>
        <dbReference type="SMART" id="SM00385"/>
    </source>
</evidence>
<dbReference type="Gene3D" id="1.10.472.10">
    <property type="entry name" value="Cyclin-like"/>
    <property type="match status" value="2"/>
</dbReference>
<dbReference type="InterPro" id="IPR006671">
    <property type="entry name" value="Cyclin_N"/>
</dbReference>
<evidence type="ECO:0000256" key="3">
    <source>
        <dbReference type="ARBA" id="ARBA00023306"/>
    </source>
</evidence>
<dbReference type="OMA" id="WDLCLPT"/>